<dbReference type="InterPro" id="IPR036894">
    <property type="entry name" value="YbaB-like_sf"/>
</dbReference>
<evidence type="ECO:0000313" key="2">
    <source>
        <dbReference type="EMBL" id="MCP2270225.1"/>
    </source>
</evidence>
<dbReference type="InterPro" id="IPR004401">
    <property type="entry name" value="YbaB/EbfC"/>
</dbReference>
<organism evidence="2 3">
    <name type="scientific">Actinokineospora diospyrosa</name>
    <dbReference type="NCBI Taxonomy" id="103728"/>
    <lineage>
        <taxon>Bacteria</taxon>
        <taxon>Bacillati</taxon>
        <taxon>Actinomycetota</taxon>
        <taxon>Actinomycetes</taxon>
        <taxon>Pseudonocardiales</taxon>
        <taxon>Pseudonocardiaceae</taxon>
        <taxon>Actinokineospora</taxon>
    </lineage>
</organism>
<dbReference type="GO" id="GO:0003677">
    <property type="term" value="F:DNA binding"/>
    <property type="evidence" value="ECO:0007669"/>
    <property type="project" value="UniProtKB-KW"/>
</dbReference>
<dbReference type="Gene3D" id="3.30.1310.10">
    <property type="entry name" value="Nucleoid-associated protein YbaB-like domain"/>
    <property type="match status" value="1"/>
</dbReference>
<protein>
    <submittedName>
        <fullName evidence="2">YbaB/EbfC DNA-binding family protein</fullName>
    </submittedName>
</protein>
<keyword evidence="3" id="KW-1185">Reference proteome</keyword>
<reference evidence="2 3" key="1">
    <citation type="submission" date="2022-06" db="EMBL/GenBank/DDBJ databases">
        <title>Genomic Encyclopedia of Archaeal and Bacterial Type Strains, Phase II (KMG-II): from individual species to whole genera.</title>
        <authorList>
            <person name="Goeker M."/>
        </authorList>
    </citation>
    <scope>NUCLEOTIDE SEQUENCE [LARGE SCALE GENOMIC DNA]</scope>
    <source>
        <strain evidence="2 3">DSM 44255</strain>
    </source>
</reference>
<proteinExistence type="predicted"/>
<keyword evidence="2" id="KW-0238">DNA-binding</keyword>
<evidence type="ECO:0000313" key="3">
    <source>
        <dbReference type="Proteomes" id="UP001205185"/>
    </source>
</evidence>
<accession>A0ABT1IC69</accession>
<dbReference type="Pfam" id="PF02575">
    <property type="entry name" value="YbaB_DNA_bd"/>
    <property type="match status" value="1"/>
</dbReference>
<dbReference type="SUPFAM" id="SSF82607">
    <property type="entry name" value="YbaB-like"/>
    <property type="match status" value="1"/>
</dbReference>
<gene>
    <name evidence="2" type="ORF">LV75_002726</name>
</gene>
<dbReference type="Proteomes" id="UP001205185">
    <property type="component" value="Unassembled WGS sequence"/>
</dbReference>
<sequence length="175" mass="18647">MSDPLADTARMLDGWERDAAEKAARFQALNERVAGVSITESVAGGAVSATVGNNGLPTNIAMTERVRQMSPDEIAGHVMAAIRKAQSRYPQVLSELVAETVGTDPAGQFILDSAYANFPAPVDEETPSGPRSHIGELPDEVDTPPPPRRRATRDSNNDSSGDEDFGDSSILRRGD</sequence>
<evidence type="ECO:0000256" key="1">
    <source>
        <dbReference type="SAM" id="MobiDB-lite"/>
    </source>
</evidence>
<comment type="caution">
    <text evidence="2">The sequence shown here is derived from an EMBL/GenBank/DDBJ whole genome shotgun (WGS) entry which is preliminary data.</text>
</comment>
<name>A0ABT1IC69_9PSEU</name>
<feature type="region of interest" description="Disordered" evidence="1">
    <location>
        <begin position="120"/>
        <end position="175"/>
    </location>
</feature>
<dbReference type="RefSeq" id="WP_253887207.1">
    <property type="nucleotide sequence ID" value="NZ_BAAAVB010000013.1"/>
</dbReference>
<dbReference type="EMBL" id="JAMTCO010000006">
    <property type="protein sequence ID" value="MCP2270225.1"/>
    <property type="molecule type" value="Genomic_DNA"/>
</dbReference>